<keyword evidence="2" id="KW-1185">Reference proteome</keyword>
<name>A0A6P1SW56_9RHOB</name>
<dbReference type="KEGG" id="amaq:GO499_01760"/>
<evidence type="ECO:0000313" key="1">
    <source>
        <dbReference type="EMBL" id="QHQ33997.1"/>
    </source>
</evidence>
<proteinExistence type="predicted"/>
<protein>
    <submittedName>
        <fullName evidence="1">Uncharacterized protein</fullName>
    </submittedName>
</protein>
<evidence type="ECO:0000313" key="2">
    <source>
        <dbReference type="Proteomes" id="UP000464495"/>
    </source>
</evidence>
<dbReference type="RefSeq" id="WP_161860568.1">
    <property type="nucleotide sequence ID" value="NZ_CP046620.1"/>
</dbReference>
<sequence>MKETWHLERQHDAVTVSRPGRARLDVAVSRALDVTAPVSLARMAHQIRQDVWRALAGQRGFSPVVHITRRVGGLDVTAGGMISARNPLSDRLHNRIGAVLDCPRNRDRWCRFARHKRALAGDRPRG</sequence>
<gene>
    <name evidence="1" type="ORF">GO499_01760</name>
</gene>
<organism evidence="1 2">
    <name type="scientific">Algicella marina</name>
    <dbReference type="NCBI Taxonomy" id="2683284"/>
    <lineage>
        <taxon>Bacteria</taxon>
        <taxon>Pseudomonadati</taxon>
        <taxon>Pseudomonadota</taxon>
        <taxon>Alphaproteobacteria</taxon>
        <taxon>Rhodobacterales</taxon>
        <taxon>Paracoccaceae</taxon>
        <taxon>Algicella</taxon>
    </lineage>
</organism>
<dbReference type="AlphaFoldDB" id="A0A6P1SW56"/>
<reference evidence="1 2" key="1">
    <citation type="submission" date="2019-12" db="EMBL/GenBank/DDBJ databases">
        <title>Complete genome sequence of Algicella marina strain 9Alg 56(T) isolated from the red alga Tichocarpus crinitus.</title>
        <authorList>
            <person name="Kim S.-G."/>
            <person name="Nedashkovskaya O.I."/>
        </authorList>
    </citation>
    <scope>NUCLEOTIDE SEQUENCE [LARGE SCALE GENOMIC DNA]</scope>
    <source>
        <strain evidence="1 2">9Alg 56</strain>
    </source>
</reference>
<dbReference type="Proteomes" id="UP000464495">
    <property type="component" value="Chromosome"/>
</dbReference>
<accession>A0A6P1SW56</accession>
<dbReference type="EMBL" id="CP046620">
    <property type="protein sequence ID" value="QHQ33997.1"/>
    <property type="molecule type" value="Genomic_DNA"/>
</dbReference>